<gene>
    <name evidence="2" type="ORF">E2C01_087847</name>
</gene>
<keyword evidence="3" id="KW-1185">Reference proteome</keyword>
<keyword evidence="1" id="KW-0812">Transmembrane</keyword>
<name>A0A5B7J4K8_PORTR</name>
<evidence type="ECO:0000313" key="3">
    <source>
        <dbReference type="Proteomes" id="UP000324222"/>
    </source>
</evidence>
<feature type="transmembrane region" description="Helical" evidence="1">
    <location>
        <begin position="12"/>
        <end position="32"/>
    </location>
</feature>
<keyword evidence="1" id="KW-0472">Membrane</keyword>
<dbReference type="EMBL" id="VSRR010092342">
    <property type="protein sequence ID" value="MPC92741.1"/>
    <property type="molecule type" value="Genomic_DNA"/>
</dbReference>
<accession>A0A5B7J4K8</accession>
<evidence type="ECO:0000313" key="2">
    <source>
        <dbReference type="EMBL" id="MPC92741.1"/>
    </source>
</evidence>
<evidence type="ECO:0000256" key="1">
    <source>
        <dbReference type="SAM" id="Phobius"/>
    </source>
</evidence>
<proteinExistence type="predicted"/>
<keyword evidence="1" id="KW-1133">Transmembrane helix</keyword>
<dbReference type="Proteomes" id="UP000324222">
    <property type="component" value="Unassembled WGS sequence"/>
</dbReference>
<protein>
    <submittedName>
        <fullName evidence="2">Uncharacterized protein</fullName>
    </submittedName>
</protein>
<dbReference type="AlphaFoldDB" id="A0A5B7J4K8"/>
<sequence length="86" mass="9538">MVQISRFPGPWSTVCFMLTHLFCHILLTLLVIETEVSVCGVGGEGESKSRSSSKLSNIIKNQNKYIKGLSWSEEKGICEAFSLLMV</sequence>
<organism evidence="2 3">
    <name type="scientific">Portunus trituberculatus</name>
    <name type="common">Swimming crab</name>
    <name type="synonym">Neptunus trituberculatus</name>
    <dbReference type="NCBI Taxonomy" id="210409"/>
    <lineage>
        <taxon>Eukaryota</taxon>
        <taxon>Metazoa</taxon>
        <taxon>Ecdysozoa</taxon>
        <taxon>Arthropoda</taxon>
        <taxon>Crustacea</taxon>
        <taxon>Multicrustacea</taxon>
        <taxon>Malacostraca</taxon>
        <taxon>Eumalacostraca</taxon>
        <taxon>Eucarida</taxon>
        <taxon>Decapoda</taxon>
        <taxon>Pleocyemata</taxon>
        <taxon>Brachyura</taxon>
        <taxon>Eubrachyura</taxon>
        <taxon>Portunoidea</taxon>
        <taxon>Portunidae</taxon>
        <taxon>Portuninae</taxon>
        <taxon>Portunus</taxon>
    </lineage>
</organism>
<comment type="caution">
    <text evidence="2">The sequence shown here is derived from an EMBL/GenBank/DDBJ whole genome shotgun (WGS) entry which is preliminary data.</text>
</comment>
<reference evidence="2 3" key="1">
    <citation type="submission" date="2019-05" db="EMBL/GenBank/DDBJ databases">
        <title>Another draft genome of Portunus trituberculatus and its Hox gene families provides insights of decapod evolution.</title>
        <authorList>
            <person name="Jeong J.-H."/>
            <person name="Song I."/>
            <person name="Kim S."/>
            <person name="Choi T."/>
            <person name="Kim D."/>
            <person name="Ryu S."/>
            <person name="Kim W."/>
        </authorList>
    </citation>
    <scope>NUCLEOTIDE SEQUENCE [LARGE SCALE GENOMIC DNA]</scope>
    <source>
        <tissue evidence="2">Muscle</tissue>
    </source>
</reference>